<keyword evidence="1" id="KW-0472">Membrane</keyword>
<protein>
    <submittedName>
        <fullName evidence="2">RNA-directed DNA polymerase, eukaryota, nucleotide-binding alpha-beta plait domain protein</fullName>
    </submittedName>
</protein>
<comment type="caution">
    <text evidence="2">The sequence shown here is derived from an EMBL/GenBank/DDBJ whole genome shotgun (WGS) entry which is preliminary data.</text>
</comment>
<dbReference type="GO" id="GO:0003964">
    <property type="term" value="F:RNA-directed DNA polymerase activity"/>
    <property type="evidence" value="ECO:0007669"/>
    <property type="project" value="UniProtKB-KW"/>
</dbReference>
<feature type="transmembrane region" description="Helical" evidence="1">
    <location>
        <begin position="55"/>
        <end position="77"/>
    </location>
</feature>
<evidence type="ECO:0000256" key="1">
    <source>
        <dbReference type="SAM" id="Phobius"/>
    </source>
</evidence>
<keyword evidence="2" id="KW-0548">Nucleotidyltransferase</keyword>
<name>A0A699HD37_TANCI</name>
<keyword evidence="1" id="KW-1133">Transmembrane helix</keyword>
<reference evidence="2" key="1">
    <citation type="journal article" date="2019" name="Sci. Rep.">
        <title>Draft genome of Tanacetum cinerariifolium, the natural source of mosquito coil.</title>
        <authorList>
            <person name="Yamashiro T."/>
            <person name="Shiraishi A."/>
            <person name="Satake H."/>
            <person name="Nakayama K."/>
        </authorList>
    </citation>
    <scope>NUCLEOTIDE SEQUENCE</scope>
</reference>
<dbReference type="AlphaFoldDB" id="A0A699HD37"/>
<feature type="non-terminal residue" evidence="2">
    <location>
        <position position="1"/>
    </location>
</feature>
<sequence length="226" mass="25934">KRFAFAHFIRVDNLDRLIENLCTVWIGGICLHANIVRQERYLIPQLESHLHQLSLMLNVSWIVICHVLLWAACGYYWNWSPLLLNKNFIITLALAHGSIPCFQLLIHLITSVWGELMDLEVCENKSLSFKKLCVKTKQNVIINDGLKVIVKGKSLSFHVYLRKSLTSCLTRKHVIKLVLALIQQPIPVDSLHKGFTFEDSSWVRSILAASQIRLRAYCTLHGSLLH</sequence>
<dbReference type="EMBL" id="BKCJ010138140">
    <property type="protein sequence ID" value="GEX90695.1"/>
    <property type="molecule type" value="Genomic_DNA"/>
</dbReference>
<keyword evidence="2" id="KW-0695">RNA-directed DNA polymerase</keyword>
<keyword evidence="2" id="KW-0808">Transferase</keyword>
<keyword evidence="1" id="KW-0812">Transmembrane</keyword>
<gene>
    <name evidence="2" type="ORF">Tci_362670</name>
</gene>
<organism evidence="2">
    <name type="scientific">Tanacetum cinerariifolium</name>
    <name type="common">Dalmatian daisy</name>
    <name type="synonym">Chrysanthemum cinerariifolium</name>
    <dbReference type="NCBI Taxonomy" id="118510"/>
    <lineage>
        <taxon>Eukaryota</taxon>
        <taxon>Viridiplantae</taxon>
        <taxon>Streptophyta</taxon>
        <taxon>Embryophyta</taxon>
        <taxon>Tracheophyta</taxon>
        <taxon>Spermatophyta</taxon>
        <taxon>Magnoliopsida</taxon>
        <taxon>eudicotyledons</taxon>
        <taxon>Gunneridae</taxon>
        <taxon>Pentapetalae</taxon>
        <taxon>asterids</taxon>
        <taxon>campanulids</taxon>
        <taxon>Asterales</taxon>
        <taxon>Asteraceae</taxon>
        <taxon>Asteroideae</taxon>
        <taxon>Anthemideae</taxon>
        <taxon>Anthemidinae</taxon>
        <taxon>Tanacetum</taxon>
    </lineage>
</organism>
<proteinExistence type="predicted"/>
<accession>A0A699HD37</accession>
<evidence type="ECO:0000313" key="2">
    <source>
        <dbReference type="EMBL" id="GEX90695.1"/>
    </source>
</evidence>